<dbReference type="EMBL" id="BJHV01000001">
    <property type="protein sequence ID" value="GDY46061.1"/>
    <property type="molecule type" value="Genomic_DNA"/>
</dbReference>
<evidence type="ECO:0000256" key="1">
    <source>
        <dbReference type="SAM" id="MobiDB-lite"/>
    </source>
</evidence>
<keyword evidence="3" id="KW-1185">Reference proteome</keyword>
<reference evidence="2 3" key="1">
    <citation type="journal article" date="2020" name="Int. J. Syst. Evol. Microbiol.">
        <title>Reclassification of Streptomyces castelarensis and Streptomyces sporoclivatus as later heterotypic synonyms of Streptomyces antimycoticus.</title>
        <authorList>
            <person name="Komaki H."/>
            <person name="Tamura T."/>
        </authorList>
    </citation>
    <scope>NUCLEOTIDE SEQUENCE [LARGE SCALE GENOMIC DNA]</scope>
    <source>
        <strain evidence="2 3">NBRC 12839</strain>
    </source>
</reference>
<feature type="region of interest" description="Disordered" evidence="1">
    <location>
        <begin position="1"/>
        <end position="32"/>
    </location>
</feature>
<dbReference type="AlphaFoldDB" id="A0A4D4KA91"/>
<evidence type="ECO:0000313" key="3">
    <source>
        <dbReference type="Proteomes" id="UP000299290"/>
    </source>
</evidence>
<comment type="caution">
    <text evidence="2">The sequence shown here is derived from an EMBL/GenBank/DDBJ whole genome shotgun (WGS) entry which is preliminary data.</text>
</comment>
<gene>
    <name evidence="2" type="ORF">SANT12839_069430</name>
</gene>
<name>A0A4D4KA91_9ACTN</name>
<protein>
    <submittedName>
        <fullName evidence="2">Uncharacterized protein</fullName>
    </submittedName>
</protein>
<sequence length="81" mass="8943">MPVPGDDGSRPRWHLSPPYPYRRPALPSARDGREMNLVTYDIAGKFPRSSAMGEAVGGDRRSDGNELDREGQRSFPVADAE</sequence>
<proteinExistence type="predicted"/>
<dbReference type="Proteomes" id="UP000299290">
    <property type="component" value="Unassembled WGS sequence"/>
</dbReference>
<evidence type="ECO:0000313" key="2">
    <source>
        <dbReference type="EMBL" id="GDY46061.1"/>
    </source>
</evidence>
<organism evidence="2 3">
    <name type="scientific">Streptomyces antimycoticus</name>
    <dbReference type="NCBI Taxonomy" id="68175"/>
    <lineage>
        <taxon>Bacteria</taxon>
        <taxon>Bacillati</taxon>
        <taxon>Actinomycetota</taxon>
        <taxon>Actinomycetes</taxon>
        <taxon>Kitasatosporales</taxon>
        <taxon>Streptomycetaceae</taxon>
        <taxon>Streptomyces</taxon>
        <taxon>Streptomyces violaceusniger group</taxon>
    </lineage>
</organism>
<feature type="region of interest" description="Disordered" evidence="1">
    <location>
        <begin position="46"/>
        <end position="81"/>
    </location>
</feature>
<accession>A0A4D4KA91</accession>
<feature type="compositionally biased region" description="Basic and acidic residues" evidence="1">
    <location>
        <begin position="57"/>
        <end position="72"/>
    </location>
</feature>